<proteinExistence type="predicted"/>
<accession>A0A6J5LAU5</accession>
<evidence type="ECO:0000256" key="1">
    <source>
        <dbReference type="SAM" id="MobiDB-lite"/>
    </source>
</evidence>
<organism evidence="2">
    <name type="scientific">uncultured Caudovirales phage</name>
    <dbReference type="NCBI Taxonomy" id="2100421"/>
    <lineage>
        <taxon>Viruses</taxon>
        <taxon>Duplodnaviria</taxon>
        <taxon>Heunggongvirae</taxon>
        <taxon>Uroviricota</taxon>
        <taxon>Caudoviricetes</taxon>
        <taxon>Peduoviridae</taxon>
        <taxon>Maltschvirus</taxon>
        <taxon>Maltschvirus maltsch</taxon>
    </lineage>
</organism>
<sequence length="292" mass="32724">MSDIENKPEDDKIDDIEVVEVEKKPESAKNDVSEPEEGIQELKAKLEQERAARIEAQKHAKMAYETAAEAKNEVQDTNLQLVRNAIDTVKRNNDILKYNYSEAMAVGDYNKAAEIQETMGMNSAKLMELERGRAHMENAPKIVAPEPPRPSDPVEALASQLSPRSADWVRRNPQCVTDPRMYQKMVAAHNLAIADGYQPDTDDYFGYVEDTLRISRRVPVDQDDDPMSGAAKVTQRRSPPAAPVSRGGGGTGSRPNEVRLTREEIETARDLGMSEKDYARNKMLLKKEGRLQ</sequence>
<reference evidence="2" key="1">
    <citation type="submission" date="2020-04" db="EMBL/GenBank/DDBJ databases">
        <authorList>
            <person name="Chiriac C."/>
            <person name="Salcher M."/>
            <person name="Ghai R."/>
            <person name="Kavagutti S V."/>
        </authorList>
    </citation>
    <scope>NUCLEOTIDE SEQUENCE</scope>
</reference>
<gene>
    <name evidence="2" type="ORF">UFOVP120_13</name>
</gene>
<feature type="region of interest" description="Disordered" evidence="1">
    <location>
        <begin position="216"/>
        <end position="292"/>
    </location>
</feature>
<protein>
    <submittedName>
        <fullName evidence="2">Uncharacterized protein</fullName>
    </submittedName>
</protein>
<feature type="compositionally biased region" description="Basic and acidic residues" evidence="1">
    <location>
        <begin position="256"/>
        <end position="292"/>
    </location>
</feature>
<dbReference type="EMBL" id="LR796242">
    <property type="protein sequence ID" value="CAB4130572.1"/>
    <property type="molecule type" value="Genomic_DNA"/>
</dbReference>
<evidence type="ECO:0000313" key="2">
    <source>
        <dbReference type="EMBL" id="CAB4130572.1"/>
    </source>
</evidence>
<name>A0A6J5LAU5_9CAUD</name>